<accession>A0A1M6HD10</accession>
<evidence type="ECO:0000259" key="3">
    <source>
        <dbReference type="PROSITE" id="PS50110"/>
    </source>
</evidence>
<dbReference type="GO" id="GO:0000160">
    <property type="term" value="P:phosphorelay signal transduction system"/>
    <property type="evidence" value="ECO:0007669"/>
    <property type="project" value="InterPro"/>
</dbReference>
<reference evidence="5" key="1">
    <citation type="submission" date="2016-11" db="EMBL/GenBank/DDBJ databases">
        <authorList>
            <person name="Varghese N."/>
            <person name="Submissions S."/>
        </authorList>
    </citation>
    <scope>NUCLEOTIDE SEQUENCE [LARGE SCALE GENOMIC DNA]</scope>
    <source>
        <strain evidence="5">DSM 18829</strain>
    </source>
</reference>
<dbReference type="Pfam" id="PF00072">
    <property type="entry name" value="Response_reg"/>
    <property type="match status" value="1"/>
</dbReference>
<evidence type="ECO:0000256" key="1">
    <source>
        <dbReference type="ARBA" id="ARBA00022553"/>
    </source>
</evidence>
<dbReference type="OrthoDB" id="673128at2"/>
<sequence length="127" mass="14748">MPQKKIYIIDDDPIYKLVTKKLIEKTNLFSHTKEFSNGSEAFEYFESTKDIPEVILLDLEMPEMDGWEFLTEFCSLEKRLHKESTIYIASSSIAIEDKEKAKKYKCVKAFLSKPINLEKLESIAGED</sequence>
<dbReference type="PANTHER" id="PTHR44591">
    <property type="entry name" value="STRESS RESPONSE REGULATOR PROTEIN 1"/>
    <property type="match status" value="1"/>
</dbReference>
<proteinExistence type="predicted"/>
<dbReference type="InterPro" id="IPR001789">
    <property type="entry name" value="Sig_transdc_resp-reg_receiver"/>
</dbReference>
<evidence type="ECO:0000256" key="2">
    <source>
        <dbReference type="PROSITE-ProRule" id="PRU00169"/>
    </source>
</evidence>
<gene>
    <name evidence="4" type="ORF">SAMN05444363_2973</name>
</gene>
<dbReference type="PANTHER" id="PTHR44591:SF23">
    <property type="entry name" value="CHEY SUBFAMILY"/>
    <property type="match status" value="1"/>
</dbReference>
<dbReference type="RefSeq" id="WP_073312261.1">
    <property type="nucleotide sequence ID" value="NZ_FQZI01000008.1"/>
</dbReference>
<evidence type="ECO:0000313" key="4">
    <source>
        <dbReference type="EMBL" id="SHJ19979.1"/>
    </source>
</evidence>
<protein>
    <submittedName>
        <fullName evidence="4">CheY chemotaxis protein or a CheY-like REC (Receiver) domain</fullName>
    </submittedName>
</protein>
<organism evidence="4 5">
    <name type="scientific">Flavobacterium terrae</name>
    <dbReference type="NCBI Taxonomy" id="415425"/>
    <lineage>
        <taxon>Bacteria</taxon>
        <taxon>Pseudomonadati</taxon>
        <taxon>Bacteroidota</taxon>
        <taxon>Flavobacteriia</taxon>
        <taxon>Flavobacteriales</taxon>
        <taxon>Flavobacteriaceae</taxon>
        <taxon>Flavobacterium</taxon>
    </lineage>
</organism>
<evidence type="ECO:0000313" key="5">
    <source>
        <dbReference type="Proteomes" id="UP000184488"/>
    </source>
</evidence>
<dbReference type="EMBL" id="FQZI01000008">
    <property type="protein sequence ID" value="SHJ19979.1"/>
    <property type="molecule type" value="Genomic_DNA"/>
</dbReference>
<dbReference type="InterPro" id="IPR011006">
    <property type="entry name" value="CheY-like_superfamily"/>
</dbReference>
<keyword evidence="1 2" id="KW-0597">Phosphoprotein</keyword>
<dbReference type="InterPro" id="IPR050595">
    <property type="entry name" value="Bact_response_regulator"/>
</dbReference>
<dbReference type="PROSITE" id="PS50110">
    <property type="entry name" value="RESPONSE_REGULATORY"/>
    <property type="match status" value="1"/>
</dbReference>
<keyword evidence="5" id="KW-1185">Reference proteome</keyword>
<feature type="modified residue" description="4-aspartylphosphate" evidence="2">
    <location>
        <position position="58"/>
    </location>
</feature>
<dbReference type="AlphaFoldDB" id="A0A1M6HD10"/>
<dbReference type="Proteomes" id="UP000184488">
    <property type="component" value="Unassembled WGS sequence"/>
</dbReference>
<name>A0A1M6HD10_9FLAO</name>
<dbReference type="STRING" id="415425.SAMN05444363_2973"/>
<dbReference type="SUPFAM" id="SSF52172">
    <property type="entry name" value="CheY-like"/>
    <property type="match status" value="1"/>
</dbReference>
<dbReference type="SMART" id="SM00448">
    <property type="entry name" value="REC"/>
    <property type="match status" value="1"/>
</dbReference>
<feature type="domain" description="Response regulatory" evidence="3">
    <location>
        <begin position="5"/>
        <end position="127"/>
    </location>
</feature>
<dbReference type="Gene3D" id="3.40.50.2300">
    <property type="match status" value="1"/>
</dbReference>